<dbReference type="CDD" id="cd08054">
    <property type="entry name" value="gp6"/>
    <property type="match status" value="1"/>
</dbReference>
<keyword evidence="2" id="KW-1185">Reference proteome</keyword>
<dbReference type="InterPro" id="IPR021146">
    <property type="entry name" value="Phage_gp6-like_head-tail"/>
</dbReference>
<evidence type="ECO:0008006" key="3">
    <source>
        <dbReference type="Google" id="ProtNLM"/>
    </source>
</evidence>
<accession>A0A0N1F4N7</accession>
<reference evidence="1 2" key="1">
    <citation type="submission" date="2015-07" db="EMBL/GenBank/DDBJ databases">
        <title>Whole genome sequencing of Bosea vaviloviae isolated from cave pool.</title>
        <authorList>
            <person name="Tan N.E.H."/>
            <person name="Lee Y.P."/>
            <person name="Gan H.M."/>
            <person name="Barton H."/>
            <person name="Savka M.A."/>
        </authorList>
    </citation>
    <scope>NUCLEOTIDE SEQUENCE [LARGE SCALE GENOMIC DNA]</scope>
    <source>
        <strain evidence="1 2">SD260</strain>
    </source>
</reference>
<dbReference type="NCBIfam" id="TIGR01560">
    <property type="entry name" value="put_DNA_pack"/>
    <property type="match status" value="1"/>
</dbReference>
<dbReference type="OrthoDB" id="7597216at2"/>
<protein>
    <recommendedName>
        <fullName evidence="3">Phage gp6-like head-tail connector protein</fullName>
    </recommendedName>
</protein>
<dbReference type="PATRIC" id="fig|1526658.3.peg.3916"/>
<dbReference type="InterPro" id="IPR006450">
    <property type="entry name" value="Phage_HK97_gp6-like"/>
</dbReference>
<dbReference type="Pfam" id="PF05135">
    <property type="entry name" value="Phage_connect_1"/>
    <property type="match status" value="1"/>
</dbReference>
<sequence>MIDLAAAKSHCRVDHDEDDAAITAMIAAASGHFESVGVDMSAAPLPAAVTHAVLMLVAHFYQHREAVSHTQTAATQIGVDRLIQPYREVSL</sequence>
<dbReference type="Gene3D" id="1.10.3230.30">
    <property type="entry name" value="Phage gp6-like head-tail connector protein"/>
    <property type="match status" value="1"/>
</dbReference>
<proteinExistence type="predicted"/>
<evidence type="ECO:0000313" key="2">
    <source>
        <dbReference type="Proteomes" id="UP000037822"/>
    </source>
</evidence>
<dbReference type="EMBL" id="LGSZ01000040">
    <property type="protein sequence ID" value="KPH80565.1"/>
    <property type="molecule type" value="Genomic_DNA"/>
</dbReference>
<dbReference type="Proteomes" id="UP000037822">
    <property type="component" value="Unassembled WGS sequence"/>
</dbReference>
<gene>
    <name evidence="1" type="ORF">AE618_12410</name>
</gene>
<dbReference type="AlphaFoldDB" id="A0A0N1F4N7"/>
<dbReference type="RefSeq" id="WP_054209370.1">
    <property type="nucleotide sequence ID" value="NZ_LGSZ01000040.1"/>
</dbReference>
<name>A0A0N1F4N7_9HYPH</name>
<organism evidence="1 2">
    <name type="scientific">Bosea vaviloviae</name>
    <dbReference type="NCBI Taxonomy" id="1526658"/>
    <lineage>
        <taxon>Bacteria</taxon>
        <taxon>Pseudomonadati</taxon>
        <taxon>Pseudomonadota</taxon>
        <taxon>Alphaproteobacteria</taxon>
        <taxon>Hyphomicrobiales</taxon>
        <taxon>Boseaceae</taxon>
        <taxon>Bosea</taxon>
    </lineage>
</organism>
<evidence type="ECO:0000313" key="1">
    <source>
        <dbReference type="EMBL" id="KPH80565.1"/>
    </source>
</evidence>
<comment type="caution">
    <text evidence="1">The sequence shown here is derived from an EMBL/GenBank/DDBJ whole genome shotgun (WGS) entry which is preliminary data.</text>
</comment>